<dbReference type="Gene3D" id="3.40.50.12780">
    <property type="entry name" value="N-terminal domain of ligase-like"/>
    <property type="match status" value="1"/>
</dbReference>
<feature type="region of interest" description="Disordered" evidence="1">
    <location>
        <begin position="1"/>
        <end position="28"/>
    </location>
</feature>
<accession>A0ABU2DUK3</accession>
<dbReference type="EMBL" id="JAVKGR010000013">
    <property type="protein sequence ID" value="MDR8019960.1"/>
    <property type="molecule type" value="Genomic_DNA"/>
</dbReference>
<reference evidence="4 5" key="1">
    <citation type="submission" date="2023-09" db="EMBL/GenBank/DDBJ databases">
        <title>Description of three actinobacteria isolated from air of manufacturing shop in a pharmaceutical factory.</title>
        <authorList>
            <person name="Zhang D.-F."/>
        </authorList>
    </citation>
    <scope>NUCLEOTIDE SEQUENCE [LARGE SCALE GENOMIC DNA]</scope>
    <source>
        <strain evidence="4 5">LY-0111</strain>
    </source>
</reference>
<evidence type="ECO:0000259" key="2">
    <source>
        <dbReference type="Pfam" id="PF00501"/>
    </source>
</evidence>
<dbReference type="PANTHER" id="PTHR43767">
    <property type="entry name" value="LONG-CHAIN-FATTY-ACID--COA LIGASE"/>
    <property type="match status" value="1"/>
</dbReference>
<dbReference type="InterPro" id="IPR050237">
    <property type="entry name" value="ATP-dep_AMP-bd_enzyme"/>
</dbReference>
<dbReference type="PANTHER" id="PTHR43767:SF11">
    <property type="entry name" value="MEDIUM-CHAIN-FATTY-ACID--COA LIGASE"/>
    <property type="match status" value="1"/>
</dbReference>
<protein>
    <submittedName>
        <fullName evidence="4">Long-chain-fatty-acid--CoA ligase</fullName>
        <ecNumber evidence="4">6.2.1.3</ecNumber>
    </submittedName>
</protein>
<dbReference type="NCBIfam" id="NF004837">
    <property type="entry name" value="PRK06187.1"/>
    <property type="match status" value="1"/>
</dbReference>
<dbReference type="Pfam" id="PF00501">
    <property type="entry name" value="AMP-binding"/>
    <property type="match status" value="1"/>
</dbReference>
<dbReference type="Proteomes" id="UP001251870">
    <property type="component" value="Unassembled WGS sequence"/>
</dbReference>
<dbReference type="RefSeq" id="WP_310548947.1">
    <property type="nucleotide sequence ID" value="NZ_JAVKGR010000013.1"/>
</dbReference>
<evidence type="ECO:0000313" key="5">
    <source>
        <dbReference type="Proteomes" id="UP001251870"/>
    </source>
</evidence>
<dbReference type="InterPro" id="IPR025110">
    <property type="entry name" value="AMP-bd_C"/>
</dbReference>
<feature type="domain" description="AMP-dependent synthetase/ligase" evidence="2">
    <location>
        <begin position="42"/>
        <end position="428"/>
    </location>
</feature>
<dbReference type="InterPro" id="IPR045851">
    <property type="entry name" value="AMP-bd_C_sf"/>
</dbReference>
<dbReference type="Pfam" id="PF13193">
    <property type="entry name" value="AMP-binding_C"/>
    <property type="match status" value="1"/>
</dbReference>
<gene>
    <name evidence="4" type="ORF">RIL96_10335</name>
</gene>
<comment type="caution">
    <text evidence="4">The sequence shown here is derived from an EMBL/GenBank/DDBJ whole genome shotgun (WGS) entry which is preliminary data.</text>
</comment>
<dbReference type="InterPro" id="IPR000873">
    <property type="entry name" value="AMP-dep_synth/lig_dom"/>
</dbReference>
<proteinExistence type="predicted"/>
<evidence type="ECO:0000313" key="4">
    <source>
        <dbReference type="EMBL" id="MDR8019960.1"/>
    </source>
</evidence>
<evidence type="ECO:0000259" key="3">
    <source>
        <dbReference type="Pfam" id="PF13193"/>
    </source>
</evidence>
<feature type="domain" description="AMP-binding enzyme C-terminal" evidence="3">
    <location>
        <begin position="480"/>
        <end position="554"/>
    </location>
</feature>
<dbReference type="SUPFAM" id="SSF56801">
    <property type="entry name" value="Acetyl-CoA synthetase-like"/>
    <property type="match status" value="1"/>
</dbReference>
<keyword evidence="4" id="KW-0436">Ligase</keyword>
<dbReference type="InterPro" id="IPR042099">
    <property type="entry name" value="ANL_N_sf"/>
</dbReference>
<name>A0ABU2DUK3_9MICC</name>
<dbReference type="EC" id="6.2.1.3" evidence="4"/>
<organism evidence="4 5">
    <name type="scientific">Nesterenkonia aerolata</name>
    <dbReference type="NCBI Taxonomy" id="3074079"/>
    <lineage>
        <taxon>Bacteria</taxon>
        <taxon>Bacillati</taxon>
        <taxon>Actinomycetota</taxon>
        <taxon>Actinomycetes</taxon>
        <taxon>Micrococcales</taxon>
        <taxon>Micrococcaceae</taxon>
        <taxon>Nesterenkonia</taxon>
    </lineage>
</organism>
<keyword evidence="5" id="KW-1185">Reference proteome</keyword>
<dbReference type="GO" id="GO:0004467">
    <property type="term" value="F:long-chain fatty acid-CoA ligase activity"/>
    <property type="evidence" value="ECO:0007669"/>
    <property type="project" value="UniProtKB-EC"/>
</dbReference>
<sequence length="572" mass="63013">MSTGSAADHHRQNPPAGRPTIFGTASTMGDDEQLTTTRLFADAARSFASQEIVYRNQDGQWHTTTYAETWRRIRRVAAGLREYGVEPGTRVGLLMWNDIRHFESYFAVPALGATMVQLNLRLSPKDIAYVVEQSQVTHIIVDESLAQLAGEVEKHLSGSVSRWFIATDHPLSAAQSRLHNVHSYDSVSTHNPPLEELPNVDERSASGACFTTGTTGRPKGVFYSHRSTWLHADAIATNLCMRLDDTVMLLTPMFHVQCWGLPFAAVKTGARIVLPGRFTMQDTPMLVDAMAEYEVTVAPAAPAILNPVLHRFRQMEQAPDLSRARFVCGASEPPISLMRGIYELTGAEVIHAYGATETSPIATVNRILPTLAASMDEEQRWDLRRSQGLAVIGVDVKIADPLGEPLPFDGKSVGEICLRGPWITKSYFENPEANESAFDEEGYWRSGDAGTVDADGYLKVTDRLKDVIKSGGEWISSIDMENTLAGHGDVADVAVVGVPHPKWGERPLVLVVPVEGAQVTTELVHQVLRKDFADWQLPERVEIVEEIARTSVGKINKRSLREIYAEAYGGSE</sequence>
<evidence type="ECO:0000256" key="1">
    <source>
        <dbReference type="SAM" id="MobiDB-lite"/>
    </source>
</evidence>
<dbReference type="Gene3D" id="3.30.300.30">
    <property type="match status" value="1"/>
</dbReference>